<dbReference type="Gene3D" id="3.90.1340.10">
    <property type="entry name" value="Phage tail collar domain"/>
    <property type="match status" value="1"/>
</dbReference>
<evidence type="ECO:0000313" key="4">
    <source>
        <dbReference type="Proteomes" id="UP001597441"/>
    </source>
</evidence>
<comment type="caution">
    <text evidence="3">The sequence shown here is derived from an EMBL/GenBank/DDBJ whole genome shotgun (WGS) entry which is preliminary data.</text>
</comment>
<protein>
    <submittedName>
        <fullName evidence="3">Phage tail protein</fullName>
    </submittedName>
</protein>
<accession>A0ABW5JXQ4</accession>
<keyword evidence="4" id="KW-1185">Reference proteome</keyword>
<feature type="chain" id="PRO_5047305892" evidence="1">
    <location>
        <begin position="23"/>
        <end position="195"/>
    </location>
</feature>
<dbReference type="EMBL" id="JBHULK010000008">
    <property type="protein sequence ID" value="MFD2536389.1"/>
    <property type="molecule type" value="Genomic_DNA"/>
</dbReference>
<dbReference type="InterPro" id="IPR011083">
    <property type="entry name" value="Phage_tail_collar_dom"/>
</dbReference>
<evidence type="ECO:0000313" key="3">
    <source>
        <dbReference type="EMBL" id="MFD2536389.1"/>
    </source>
</evidence>
<reference evidence="4" key="1">
    <citation type="journal article" date="2019" name="Int. J. Syst. Evol. Microbiol.">
        <title>The Global Catalogue of Microorganisms (GCM) 10K type strain sequencing project: providing services to taxonomists for standard genome sequencing and annotation.</title>
        <authorList>
            <consortium name="The Broad Institute Genomics Platform"/>
            <consortium name="The Broad Institute Genome Sequencing Center for Infectious Disease"/>
            <person name="Wu L."/>
            <person name="Ma J."/>
        </authorList>
    </citation>
    <scope>NUCLEOTIDE SEQUENCE [LARGE SCALE GENOMIC DNA]</scope>
    <source>
        <strain evidence="4">KCTC 42903</strain>
    </source>
</reference>
<proteinExistence type="predicted"/>
<name>A0ABW5JXQ4_9FLAO</name>
<dbReference type="SUPFAM" id="SSF88874">
    <property type="entry name" value="Receptor-binding domain of short tail fibre protein gp12"/>
    <property type="match status" value="1"/>
</dbReference>
<organism evidence="3 4">
    <name type="scientific">Gelatiniphilus marinus</name>
    <dbReference type="NCBI Taxonomy" id="1759464"/>
    <lineage>
        <taxon>Bacteria</taxon>
        <taxon>Pseudomonadati</taxon>
        <taxon>Bacteroidota</taxon>
        <taxon>Flavobacteriia</taxon>
        <taxon>Flavobacteriales</taxon>
        <taxon>Flavobacteriaceae</taxon>
        <taxon>Gelatiniphilus</taxon>
    </lineage>
</organism>
<feature type="domain" description="Phage tail collar" evidence="2">
    <location>
        <begin position="29"/>
        <end position="85"/>
    </location>
</feature>
<evidence type="ECO:0000256" key="1">
    <source>
        <dbReference type="SAM" id="SignalP"/>
    </source>
</evidence>
<gene>
    <name evidence="3" type="ORF">ACFSQS_14855</name>
</gene>
<dbReference type="InterPro" id="IPR037053">
    <property type="entry name" value="Phage_tail_collar_dom_sf"/>
</dbReference>
<dbReference type="Proteomes" id="UP001597441">
    <property type="component" value="Unassembled WGS sequence"/>
</dbReference>
<dbReference type="RefSeq" id="WP_388020747.1">
    <property type="nucleotide sequence ID" value="NZ_JBHUDT010000008.1"/>
</dbReference>
<feature type="signal peptide" evidence="1">
    <location>
        <begin position="1"/>
        <end position="22"/>
    </location>
</feature>
<evidence type="ECO:0000259" key="2">
    <source>
        <dbReference type="Pfam" id="PF07484"/>
    </source>
</evidence>
<sequence>MKKTITLLSLLLCLSFSNTTHAQIDPLVGQISMFAGNYAPRGWALCDGQLLPISQYSTLFSVLGTAYGGDGVTTFALPDLRGRVPMHAGNGPGLTNRRLGEKFGTETNTLNVSQMPSHSHSVNAVADDGNQSVPTGNLPAGTKVLDKEYSNATANTTMSSGMIGSQGQNQPVNNVQPVQVINYIIALQGIYPSRN</sequence>
<keyword evidence="1" id="KW-0732">Signal</keyword>
<dbReference type="Pfam" id="PF07484">
    <property type="entry name" value="Collar"/>
    <property type="match status" value="1"/>
</dbReference>